<evidence type="ECO:0000313" key="1">
    <source>
        <dbReference type="EMBL" id="KGQ17904.1"/>
    </source>
</evidence>
<comment type="caution">
    <text evidence="1">The sequence shown here is derived from an EMBL/GenBank/DDBJ whole genome shotgun (WGS) entry which is preliminary data.</text>
</comment>
<dbReference type="Proteomes" id="UP000030518">
    <property type="component" value="Unassembled WGS sequence"/>
</dbReference>
<protein>
    <submittedName>
        <fullName evidence="1">Uncharacterized protein</fullName>
    </submittedName>
</protein>
<keyword evidence="2" id="KW-1185">Reference proteome</keyword>
<dbReference type="STRING" id="1300345.LF41_1758"/>
<name>A0A0A2WXZ2_9GAMM</name>
<evidence type="ECO:0000313" key="2">
    <source>
        <dbReference type="Proteomes" id="UP000030518"/>
    </source>
</evidence>
<dbReference type="EMBL" id="JRKJ01000023">
    <property type="protein sequence ID" value="KGQ17904.1"/>
    <property type="molecule type" value="Genomic_DNA"/>
</dbReference>
<organism evidence="1 2">
    <name type="scientific">Lysobacter dokdonensis DS-58</name>
    <dbReference type="NCBI Taxonomy" id="1300345"/>
    <lineage>
        <taxon>Bacteria</taxon>
        <taxon>Pseudomonadati</taxon>
        <taxon>Pseudomonadota</taxon>
        <taxon>Gammaproteobacteria</taxon>
        <taxon>Lysobacterales</taxon>
        <taxon>Lysobacteraceae</taxon>
        <taxon>Noviluteimonas</taxon>
    </lineage>
</organism>
<reference evidence="1 2" key="1">
    <citation type="submission" date="2014-09" db="EMBL/GenBank/DDBJ databases">
        <title>Genome sequences of Lysobacter dokdonensis DS-58.</title>
        <authorList>
            <person name="Kim J.F."/>
            <person name="Kwak M.-J."/>
        </authorList>
    </citation>
    <scope>NUCLEOTIDE SEQUENCE [LARGE SCALE GENOMIC DNA]</scope>
    <source>
        <strain evidence="1 2">DS-58</strain>
    </source>
</reference>
<proteinExistence type="predicted"/>
<sequence>MPQHIAPETLRLSVAPMMDWTGKDTFRLVSRLFAQNVCTTCAIARPRFCPASMAAR</sequence>
<gene>
    <name evidence="1" type="ORF">LF41_1758</name>
</gene>
<dbReference type="AlphaFoldDB" id="A0A0A2WXZ2"/>
<accession>A0A0A2WXZ2</accession>